<dbReference type="Proteomes" id="UP001177021">
    <property type="component" value="Unassembled WGS sequence"/>
</dbReference>
<name>A0ACB0LNV0_TRIPR</name>
<evidence type="ECO:0000313" key="1">
    <source>
        <dbReference type="EMBL" id="CAJ2670420.1"/>
    </source>
</evidence>
<evidence type="ECO:0000313" key="2">
    <source>
        <dbReference type="Proteomes" id="UP001177021"/>
    </source>
</evidence>
<proteinExistence type="predicted"/>
<accession>A0ACB0LNV0</accession>
<reference evidence="1" key="1">
    <citation type="submission" date="2023-10" db="EMBL/GenBank/DDBJ databases">
        <authorList>
            <person name="Rodriguez Cubillos JULIANA M."/>
            <person name="De Vega J."/>
        </authorList>
    </citation>
    <scope>NUCLEOTIDE SEQUENCE</scope>
</reference>
<organism evidence="1 2">
    <name type="scientific">Trifolium pratense</name>
    <name type="common">Red clover</name>
    <dbReference type="NCBI Taxonomy" id="57577"/>
    <lineage>
        <taxon>Eukaryota</taxon>
        <taxon>Viridiplantae</taxon>
        <taxon>Streptophyta</taxon>
        <taxon>Embryophyta</taxon>
        <taxon>Tracheophyta</taxon>
        <taxon>Spermatophyta</taxon>
        <taxon>Magnoliopsida</taxon>
        <taxon>eudicotyledons</taxon>
        <taxon>Gunneridae</taxon>
        <taxon>Pentapetalae</taxon>
        <taxon>rosids</taxon>
        <taxon>fabids</taxon>
        <taxon>Fabales</taxon>
        <taxon>Fabaceae</taxon>
        <taxon>Papilionoideae</taxon>
        <taxon>50 kb inversion clade</taxon>
        <taxon>NPAAA clade</taxon>
        <taxon>Hologalegina</taxon>
        <taxon>IRL clade</taxon>
        <taxon>Trifolieae</taxon>
        <taxon>Trifolium</taxon>
    </lineage>
</organism>
<sequence>MSSTSISNNTPLCDITSSVLNTVNQSLKHGEQSINHSIIKNRPNQSNNRINIAALQVNLTSKFHAVTTVNSNSAIPDSDVMPSSVETNSENKRKKTATQSHHADISQDSNINSSSEEDPYETSTDSDTDQDDVVDFNSLTVANSPQGTDGKTGKRVVLPSTFVGSKRYMDQLYFDGMAISAAVGFPDLFITFTCNPNWPEIIRLLKSKNLKPHDRPDIISRVFKIKFNELLKDLTKNHVLGRVIAHLYTIEFQKRGLPHAHILLFLHPSSKFPTPDDINTIISAEIPDPETQQELHQLVKNHMIHGPCGTSHTSAPCMQQTGKCSKYYPKNFEPKTVVDQDGYPVYRRRTDGHTISKSGVTMDNRNVVPYNAFLLLKYQAHINMEWCNQCTSIKYLFKYIHKGYDRITASISRSIKHKSSKNEEIDEVKEYIDCRYVSPCEACWRIFSFPIHGRRPAVERLFYHLEGQNSVYFQDYENLDDVLLKPSVTESMFTSWLEANKIFPEARTLTYGQFVSKFVYVKKLRKWKPRKRGYTIGRLIWVPPSTGELYYFRMMLTVIKGPTCYDDIKKIGDTQYFSYRDACFAMGFLEDDREYIHAIMEAKDWGSGHFLRKLFVIMLLGNTMNRPRHVWDESKKWLSDGILHRQRIIANNRALQLTDEQIENLTLIEIEKYLEANRKSLADFPCLPFPKNYVTAELGNRLIYDELNYDVQEQTEEFQKLYQSLTASSGIASLLLPGGRTAHSKFKIPVPTLENATCNIEHDDDHAKLLKQTKLIIWDEAPMAHRYTFEALERTLRDVMSSFSNSNRIFGGKVIVFGGDFRQILPVVPRGCRSDIVHATINSSKIWDHCKVLTLTQNMRLKSNGNNQDIANFSKWLLKVGEGRISEPNDGYADIEIPKELLIIDYDDPIPAIVKSTYPNFVAKYKCPQFLQARAILASTIEVVEQINTYVLSLIPGETQDFYSCDSIDRSDINDCEIFETLTPEFLNSLRTSGLPNHKISLKIGTPIMLMRNLNQADGLCNGTRLIVTKLANHVIEAKIISGKYLGNTMYIPRMKMSPSQSPWPFKLNRIQFPIIVSYAMTINKSQGQSLDYVGLYLPKDVFSHGQLYVAMSRVTTKEGLKILIYDKEKRNQKVVPTSTTNVVFKEVFENL</sequence>
<dbReference type="EMBL" id="CASHSV030000615">
    <property type="protein sequence ID" value="CAJ2670420.1"/>
    <property type="molecule type" value="Genomic_DNA"/>
</dbReference>
<gene>
    <name evidence="1" type="ORF">MILVUS5_LOCUS34455</name>
</gene>
<comment type="caution">
    <text evidence="1">The sequence shown here is derived from an EMBL/GenBank/DDBJ whole genome shotgun (WGS) entry which is preliminary data.</text>
</comment>
<keyword evidence="2" id="KW-1185">Reference proteome</keyword>
<protein>
    <submittedName>
        <fullName evidence="1">Uncharacterized protein</fullName>
    </submittedName>
</protein>